<name>K1XHR2_MARBU</name>
<dbReference type="KEGG" id="mbe:MBM_00980"/>
<dbReference type="InParanoid" id="K1XHR2"/>
<dbReference type="GeneID" id="18756915"/>
<proteinExistence type="predicted"/>
<feature type="chain" id="PRO_5003853083" evidence="1">
    <location>
        <begin position="20"/>
        <end position="80"/>
    </location>
</feature>
<keyword evidence="1" id="KW-0732">Signal</keyword>
<feature type="signal peptide" evidence="1">
    <location>
        <begin position="1"/>
        <end position="19"/>
    </location>
</feature>
<keyword evidence="3" id="KW-1185">Reference proteome</keyword>
<gene>
    <name evidence="2" type="ORF">MBM_00980</name>
</gene>
<dbReference type="HOGENOM" id="CLU_164164_0_0_1"/>
<organism evidence="2 3">
    <name type="scientific">Marssonina brunnea f. sp. multigermtubi (strain MB_m1)</name>
    <name type="common">Marssonina leaf spot fungus</name>
    <dbReference type="NCBI Taxonomy" id="1072389"/>
    <lineage>
        <taxon>Eukaryota</taxon>
        <taxon>Fungi</taxon>
        <taxon>Dikarya</taxon>
        <taxon>Ascomycota</taxon>
        <taxon>Pezizomycotina</taxon>
        <taxon>Leotiomycetes</taxon>
        <taxon>Helotiales</taxon>
        <taxon>Drepanopezizaceae</taxon>
        <taxon>Drepanopeziza</taxon>
    </lineage>
</organism>
<dbReference type="Proteomes" id="UP000006753">
    <property type="component" value="Unassembled WGS sequence"/>
</dbReference>
<sequence length="80" mass="8753">MFANTIVAAVVLAASVVTAAPSTLVARGQGFVNVCIDPDYVDCYDKYYKDNTCIDFKEGDKYNDAISSLNTNGAQCYFYE</sequence>
<evidence type="ECO:0000313" key="2">
    <source>
        <dbReference type="EMBL" id="EKD20298.1"/>
    </source>
</evidence>
<accession>K1XHR2</accession>
<evidence type="ECO:0000256" key="1">
    <source>
        <dbReference type="SAM" id="SignalP"/>
    </source>
</evidence>
<dbReference type="EMBL" id="JH921429">
    <property type="protein sequence ID" value="EKD20298.1"/>
    <property type="molecule type" value="Genomic_DNA"/>
</dbReference>
<evidence type="ECO:0000313" key="3">
    <source>
        <dbReference type="Proteomes" id="UP000006753"/>
    </source>
</evidence>
<protein>
    <submittedName>
        <fullName evidence="2">Uncharacterized protein</fullName>
    </submittedName>
</protein>
<reference evidence="2 3" key="1">
    <citation type="journal article" date="2012" name="BMC Genomics">
        <title>Sequencing the genome of Marssonina brunnea reveals fungus-poplar co-evolution.</title>
        <authorList>
            <person name="Zhu S."/>
            <person name="Cao Y.-Z."/>
            <person name="Jiang C."/>
            <person name="Tan B.-Y."/>
            <person name="Wang Z."/>
            <person name="Feng S."/>
            <person name="Zhang L."/>
            <person name="Su X.-H."/>
            <person name="Brejova B."/>
            <person name="Vinar T."/>
            <person name="Xu M."/>
            <person name="Wang M.-X."/>
            <person name="Zhang S.-G."/>
            <person name="Huang M.-R."/>
            <person name="Wu R."/>
            <person name="Zhou Y."/>
        </authorList>
    </citation>
    <scope>NUCLEOTIDE SEQUENCE [LARGE SCALE GENOMIC DNA]</scope>
    <source>
        <strain evidence="2 3">MB_m1</strain>
    </source>
</reference>
<dbReference type="AlphaFoldDB" id="K1XHR2"/>